<dbReference type="PANTHER" id="PTHR46696:SF6">
    <property type="entry name" value="P450, PUTATIVE (EUROFUNG)-RELATED"/>
    <property type="match status" value="1"/>
</dbReference>
<dbReference type="InterPro" id="IPR002397">
    <property type="entry name" value="Cyt_P450_B"/>
</dbReference>
<evidence type="ECO:0000256" key="1">
    <source>
        <dbReference type="ARBA" id="ARBA00010617"/>
    </source>
</evidence>
<dbReference type="PRINTS" id="PR00359">
    <property type="entry name" value="BP450"/>
</dbReference>
<evidence type="ECO:0000256" key="2">
    <source>
        <dbReference type="RuleBase" id="RU000461"/>
    </source>
</evidence>
<evidence type="ECO:0000313" key="4">
    <source>
        <dbReference type="Proteomes" id="UP000077748"/>
    </source>
</evidence>
<dbReference type="CDD" id="cd11035">
    <property type="entry name" value="P450cam-like"/>
    <property type="match status" value="1"/>
</dbReference>
<dbReference type="InterPro" id="IPR017972">
    <property type="entry name" value="Cyt_P450_CS"/>
</dbReference>
<reference evidence="3 4" key="1">
    <citation type="submission" date="2016-05" db="EMBL/GenBank/DDBJ databases">
        <title>Genome Sequence of Pseudomonas citronellolis Strain SJTE-3, an Estrogens and Persistent Organic Pollutants degradation strain.</title>
        <authorList>
            <person name="Liang R."/>
        </authorList>
    </citation>
    <scope>NUCLEOTIDE SEQUENCE [LARGE SCALE GENOMIC DNA]</scope>
    <source>
        <strain evidence="3 4">SJTE-3</strain>
    </source>
</reference>
<name>A0A1A9KMB6_9PSED</name>
<protein>
    <submittedName>
        <fullName evidence="3">Cytochrome</fullName>
    </submittedName>
</protein>
<keyword evidence="2" id="KW-0560">Oxidoreductase</keyword>
<dbReference type="PROSITE" id="PS00086">
    <property type="entry name" value="CYTOCHROME_P450"/>
    <property type="match status" value="1"/>
</dbReference>
<proteinExistence type="inferred from homology"/>
<comment type="similarity">
    <text evidence="1 2">Belongs to the cytochrome P450 family.</text>
</comment>
<dbReference type="InterPro" id="IPR001128">
    <property type="entry name" value="Cyt_P450"/>
</dbReference>
<dbReference type="GO" id="GO:0020037">
    <property type="term" value="F:heme binding"/>
    <property type="evidence" value="ECO:0007669"/>
    <property type="project" value="InterPro"/>
</dbReference>
<dbReference type="Gene3D" id="1.10.630.10">
    <property type="entry name" value="Cytochrome P450"/>
    <property type="match status" value="1"/>
</dbReference>
<accession>A0A1A9KMB6</accession>
<organism evidence="3 4">
    <name type="scientific">Pseudomonas citronellolis</name>
    <dbReference type="NCBI Taxonomy" id="53408"/>
    <lineage>
        <taxon>Bacteria</taxon>
        <taxon>Pseudomonadati</taxon>
        <taxon>Pseudomonadota</taxon>
        <taxon>Gammaproteobacteria</taxon>
        <taxon>Pseudomonadales</taxon>
        <taxon>Pseudomonadaceae</taxon>
        <taxon>Pseudomonas</taxon>
    </lineage>
</organism>
<dbReference type="GO" id="GO:0004497">
    <property type="term" value="F:monooxygenase activity"/>
    <property type="evidence" value="ECO:0007669"/>
    <property type="project" value="UniProtKB-KW"/>
</dbReference>
<evidence type="ECO:0000313" key="3">
    <source>
        <dbReference type="EMBL" id="ANI18619.1"/>
    </source>
</evidence>
<keyword evidence="2" id="KW-0408">Iron</keyword>
<dbReference type="Proteomes" id="UP000077748">
    <property type="component" value="Chromosome"/>
</dbReference>
<dbReference type="InterPro" id="IPR036396">
    <property type="entry name" value="Cyt_P450_sf"/>
</dbReference>
<keyword evidence="2" id="KW-0479">Metal-binding</keyword>
<dbReference type="GO" id="GO:0016705">
    <property type="term" value="F:oxidoreductase activity, acting on paired donors, with incorporation or reduction of molecular oxygen"/>
    <property type="evidence" value="ECO:0007669"/>
    <property type="project" value="InterPro"/>
</dbReference>
<gene>
    <name evidence="3" type="ORF">A9C11_27485</name>
</gene>
<dbReference type="PRINTS" id="PR00385">
    <property type="entry name" value="P450"/>
</dbReference>
<dbReference type="PANTHER" id="PTHR46696">
    <property type="entry name" value="P450, PUTATIVE (EUROFUNG)-RELATED"/>
    <property type="match status" value="1"/>
</dbReference>
<dbReference type="Pfam" id="PF00067">
    <property type="entry name" value="p450"/>
    <property type="match status" value="1"/>
</dbReference>
<dbReference type="RefSeq" id="WP_064585147.1">
    <property type="nucleotide sequence ID" value="NZ_CP015878.1"/>
</dbReference>
<dbReference type="GO" id="GO:0005506">
    <property type="term" value="F:iron ion binding"/>
    <property type="evidence" value="ECO:0007669"/>
    <property type="project" value="InterPro"/>
</dbReference>
<sequence>MLSSTRPDHVAEDRLFDFDMFNVTGSDEPPQDLHEAYARRLHEQAPDVFYTLRNGGHWVITRYEQISEVVRDPEHFSASEQQIPRIENPPVFIPLSLDPPANLPYRQALMPHFSPKNVKALEEKIRYWANRLIDEVQAQGGCEFTQSVSSAFPVSIFMELMGMPLERLREFRELSDRFFSTNVQEELHALSGQIIGIMTELIEAKRVAPGEDLISYLVGVEIEGRPIRLDEIQNMCFLLFLGGMDTVANATAFTFRQLARDAQLQARLAADPALIPAFVDEGLRCFGIISTPRMVAKDCERFGVRFKQGDMVLSLLPISGRDERKNERPHEFDLDRAKRESLTFSTGAHLCLGHFLARAEMRVLTEEWLKRIPSFRLAADATPRYRMGYALALLELPLQWN</sequence>
<dbReference type="EMBL" id="CP015878">
    <property type="protein sequence ID" value="ANI18619.1"/>
    <property type="molecule type" value="Genomic_DNA"/>
</dbReference>
<keyword evidence="2" id="KW-0349">Heme</keyword>
<keyword evidence="2" id="KW-0503">Monooxygenase</keyword>
<dbReference type="AlphaFoldDB" id="A0A1A9KMB6"/>
<dbReference type="SUPFAM" id="SSF48264">
    <property type="entry name" value="Cytochrome P450"/>
    <property type="match status" value="1"/>
</dbReference>